<feature type="compositionally biased region" description="Low complexity" evidence="1">
    <location>
        <begin position="242"/>
        <end position="253"/>
    </location>
</feature>
<evidence type="ECO:0000313" key="3">
    <source>
        <dbReference type="Proteomes" id="UP000053593"/>
    </source>
</evidence>
<proteinExistence type="predicted"/>
<protein>
    <submittedName>
        <fullName evidence="2">Uncharacterized protein</fullName>
    </submittedName>
</protein>
<evidence type="ECO:0000256" key="1">
    <source>
        <dbReference type="SAM" id="MobiDB-lite"/>
    </source>
</evidence>
<evidence type="ECO:0000313" key="2">
    <source>
        <dbReference type="EMBL" id="KIK62576.1"/>
    </source>
</evidence>
<gene>
    <name evidence="2" type="ORF">GYMLUDRAFT_42038</name>
</gene>
<dbReference type="HOGENOM" id="CLU_973354_0_0_1"/>
<dbReference type="EMBL" id="KN834767">
    <property type="protein sequence ID" value="KIK62576.1"/>
    <property type="molecule type" value="Genomic_DNA"/>
</dbReference>
<feature type="compositionally biased region" description="Acidic residues" evidence="1">
    <location>
        <begin position="78"/>
        <end position="91"/>
    </location>
</feature>
<accession>A0A0D0C3A2</accession>
<sequence length="286" mass="29754">MPISPMTLIVSDLERVPSVAISKRATGSAMLSQLCLALESARERNAVAACQSSAIAIPTLSALIPMPVLSEPNQNKDDDNDDVDSDNDSDTDSTISSVSSSRFSDVSSAESMTSISSSSTSSTKSGPSTKISGVYVPPHRLTTTAREALHITASSDSILPHRLPAHPRRRDGPICATSAVDVDKSKISACRYLYQGGETNVVGGGVMLGTGKKPVNSASSSNAGSTRASGVMLGTGKKSVTSASSSNAGSARASGRRNITRRSDAVMLGPDLDSNWRRGRSVRVRV</sequence>
<feature type="region of interest" description="Disordered" evidence="1">
    <location>
        <begin position="215"/>
        <end position="263"/>
    </location>
</feature>
<keyword evidence="3" id="KW-1185">Reference proteome</keyword>
<feature type="compositionally biased region" description="Low complexity" evidence="1">
    <location>
        <begin position="92"/>
        <end position="132"/>
    </location>
</feature>
<dbReference type="AlphaFoldDB" id="A0A0D0C3A2"/>
<feature type="region of interest" description="Disordered" evidence="1">
    <location>
        <begin position="68"/>
        <end position="137"/>
    </location>
</feature>
<organism evidence="2 3">
    <name type="scientific">Collybiopsis luxurians FD-317 M1</name>
    <dbReference type="NCBI Taxonomy" id="944289"/>
    <lineage>
        <taxon>Eukaryota</taxon>
        <taxon>Fungi</taxon>
        <taxon>Dikarya</taxon>
        <taxon>Basidiomycota</taxon>
        <taxon>Agaricomycotina</taxon>
        <taxon>Agaricomycetes</taxon>
        <taxon>Agaricomycetidae</taxon>
        <taxon>Agaricales</taxon>
        <taxon>Marasmiineae</taxon>
        <taxon>Omphalotaceae</taxon>
        <taxon>Collybiopsis</taxon>
        <taxon>Collybiopsis luxurians</taxon>
    </lineage>
</organism>
<feature type="compositionally biased region" description="Polar residues" evidence="1">
    <location>
        <begin position="216"/>
        <end position="228"/>
    </location>
</feature>
<reference evidence="2 3" key="1">
    <citation type="submission" date="2014-04" db="EMBL/GenBank/DDBJ databases">
        <title>Evolutionary Origins and Diversification of the Mycorrhizal Mutualists.</title>
        <authorList>
            <consortium name="DOE Joint Genome Institute"/>
            <consortium name="Mycorrhizal Genomics Consortium"/>
            <person name="Kohler A."/>
            <person name="Kuo A."/>
            <person name="Nagy L.G."/>
            <person name="Floudas D."/>
            <person name="Copeland A."/>
            <person name="Barry K.W."/>
            <person name="Cichocki N."/>
            <person name="Veneault-Fourrey C."/>
            <person name="LaButti K."/>
            <person name="Lindquist E.A."/>
            <person name="Lipzen A."/>
            <person name="Lundell T."/>
            <person name="Morin E."/>
            <person name="Murat C."/>
            <person name="Riley R."/>
            <person name="Ohm R."/>
            <person name="Sun H."/>
            <person name="Tunlid A."/>
            <person name="Henrissat B."/>
            <person name="Grigoriev I.V."/>
            <person name="Hibbett D.S."/>
            <person name="Martin F."/>
        </authorList>
    </citation>
    <scope>NUCLEOTIDE SEQUENCE [LARGE SCALE GENOMIC DNA]</scope>
    <source>
        <strain evidence="2 3">FD-317 M1</strain>
    </source>
</reference>
<name>A0A0D0C3A2_9AGAR</name>
<dbReference type="Proteomes" id="UP000053593">
    <property type="component" value="Unassembled WGS sequence"/>
</dbReference>
<dbReference type="OrthoDB" id="19928at2759"/>